<evidence type="ECO:0000313" key="3">
    <source>
        <dbReference type="Proteomes" id="UP000637267"/>
    </source>
</evidence>
<proteinExistence type="predicted"/>
<keyword evidence="1" id="KW-1133">Transmembrane helix</keyword>
<sequence>MDGLAGLWIIFGQAIAAQLRGWLAHRMQARWWLPRLAVALLLALALWVIWLNLPAWRPAPLHFSMAIDIDLFES</sequence>
<keyword evidence="1" id="KW-0812">Transmembrane</keyword>
<comment type="caution">
    <text evidence="2">The sequence shown here is derived from an EMBL/GenBank/DDBJ whole genome shotgun (WGS) entry which is preliminary data.</text>
</comment>
<evidence type="ECO:0000256" key="1">
    <source>
        <dbReference type="SAM" id="Phobius"/>
    </source>
</evidence>
<keyword evidence="3" id="KW-1185">Reference proteome</keyword>
<dbReference type="EMBL" id="BMLX01000002">
    <property type="protein sequence ID" value="GGP21043.1"/>
    <property type="molecule type" value="Genomic_DNA"/>
</dbReference>
<dbReference type="Proteomes" id="UP000637267">
    <property type="component" value="Unassembled WGS sequence"/>
</dbReference>
<protein>
    <submittedName>
        <fullName evidence="2">Uncharacterized protein</fullName>
    </submittedName>
</protein>
<reference evidence="3" key="1">
    <citation type="journal article" date="2019" name="Int. J. Syst. Evol. Microbiol.">
        <title>The Global Catalogue of Microorganisms (GCM) 10K type strain sequencing project: providing services to taxonomists for standard genome sequencing and annotation.</title>
        <authorList>
            <consortium name="The Broad Institute Genomics Platform"/>
            <consortium name="The Broad Institute Genome Sequencing Center for Infectious Disease"/>
            <person name="Wu L."/>
            <person name="Ma J."/>
        </authorList>
    </citation>
    <scope>NUCLEOTIDE SEQUENCE [LARGE SCALE GENOMIC DNA]</scope>
    <source>
        <strain evidence="3">CGMCC 1.8859</strain>
    </source>
</reference>
<keyword evidence="1" id="KW-0472">Membrane</keyword>
<evidence type="ECO:0000313" key="2">
    <source>
        <dbReference type="EMBL" id="GGP21043.1"/>
    </source>
</evidence>
<feature type="transmembrane region" description="Helical" evidence="1">
    <location>
        <begin position="32"/>
        <end position="53"/>
    </location>
</feature>
<name>A0ABQ2P9C9_9NEIS</name>
<gene>
    <name evidence="2" type="ORF">GCM10010970_18240</name>
</gene>
<organism evidence="2 3">
    <name type="scientific">Silvimonas iriomotensis</name>
    <dbReference type="NCBI Taxonomy" id="449662"/>
    <lineage>
        <taxon>Bacteria</taxon>
        <taxon>Pseudomonadati</taxon>
        <taxon>Pseudomonadota</taxon>
        <taxon>Betaproteobacteria</taxon>
        <taxon>Neisseriales</taxon>
        <taxon>Chitinibacteraceae</taxon>
        <taxon>Silvimonas</taxon>
    </lineage>
</organism>
<accession>A0ABQ2P9C9</accession>